<reference evidence="1" key="2">
    <citation type="submission" date="2014-06" db="EMBL/GenBank/DDBJ databases">
        <authorList>
            <person name="Aslett M."/>
        </authorList>
    </citation>
    <scope>NUCLEOTIDE SEQUENCE</scope>
</reference>
<dbReference type="EMBL" id="LK028587">
    <property type="protein sequence ID" value="CDS22491.1"/>
    <property type="molecule type" value="Genomic_DNA"/>
</dbReference>
<sequence length="88" mass="9825">MEEEVLRDGNEYVCSVCQQSQSAIRLTRIHRAPPILSLGHMTGRPDDGLASIVCGNIISSIPTPMWFIRASRRSQVNHCNTDSWKKGT</sequence>
<protein>
    <submittedName>
        <fullName evidence="3">Transducin/WD40 repeat-like superfamily protein</fullName>
    </submittedName>
</protein>
<reference evidence="3" key="3">
    <citation type="submission" date="2020-10" db="UniProtKB">
        <authorList>
            <consortium name="WormBaseParasite"/>
        </authorList>
    </citation>
    <scope>IDENTIFICATION</scope>
</reference>
<dbReference type="AlphaFoldDB" id="A0A068WVH7"/>
<evidence type="ECO:0000313" key="1">
    <source>
        <dbReference type="EMBL" id="CDS22491.1"/>
    </source>
</evidence>
<dbReference type="WBParaSite" id="EgrG_002031700">
    <property type="protein sequence ID" value="EgrG_002031700"/>
    <property type="gene ID" value="EgrG_002031700"/>
</dbReference>
<accession>A0A068WVH7</accession>
<reference evidence="1 2" key="1">
    <citation type="journal article" date="2013" name="Nature">
        <title>The genomes of four tapeworm species reveal adaptations to parasitism.</title>
        <authorList>
            <person name="Tsai I.J."/>
            <person name="Zarowiecki M."/>
            <person name="Holroyd N."/>
            <person name="Garciarrubio A."/>
            <person name="Sanchez-Flores A."/>
            <person name="Brooks K.L."/>
            <person name="Tracey A."/>
            <person name="Bobes R.J."/>
            <person name="Fragoso G."/>
            <person name="Sciutto E."/>
            <person name="Aslett M."/>
            <person name="Beasley H."/>
            <person name="Bennett H.M."/>
            <person name="Cai J."/>
            <person name="Camicia F."/>
            <person name="Clark R."/>
            <person name="Cucher M."/>
            <person name="De Silva N."/>
            <person name="Day T.A."/>
            <person name="Deplazes P."/>
            <person name="Estrada K."/>
            <person name="Fernandez C."/>
            <person name="Holland P.W."/>
            <person name="Hou J."/>
            <person name="Hu S."/>
            <person name="Huckvale T."/>
            <person name="Hung S.S."/>
            <person name="Kamenetzky L."/>
            <person name="Keane J.A."/>
            <person name="Kiss F."/>
            <person name="Koziol U."/>
            <person name="Lambert O."/>
            <person name="Liu K."/>
            <person name="Luo X."/>
            <person name="Luo Y."/>
            <person name="Macchiaroli N."/>
            <person name="Nichol S."/>
            <person name="Paps J."/>
            <person name="Parkinson J."/>
            <person name="Pouchkina-Stantcheva N."/>
            <person name="Riddiford N."/>
            <person name="Rosenzvit M."/>
            <person name="Salinas G."/>
            <person name="Wasmuth J.D."/>
            <person name="Zamanian M."/>
            <person name="Zheng Y."/>
            <person name="Cai X."/>
            <person name="Soberon X."/>
            <person name="Olson P.D."/>
            <person name="Laclette J.P."/>
            <person name="Brehm K."/>
            <person name="Berriman M."/>
            <person name="Garciarrubio A."/>
            <person name="Bobes R.J."/>
            <person name="Fragoso G."/>
            <person name="Sanchez-Flores A."/>
            <person name="Estrada K."/>
            <person name="Cevallos M.A."/>
            <person name="Morett E."/>
            <person name="Gonzalez V."/>
            <person name="Portillo T."/>
            <person name="Ochoa-Leyva A."/>
            <person name="Jose M.V."/>
            <person name="Sciutto E."/>
            <person name="Landa A."/>
            <person name="Jimenez L."/>
            <person name="Valdes V."/>
            <person name="Carrero J.C."/>
            <person name="Larralde C."/>
            <person name="Morales-Montor J."/>
            <person name="Limon-Lason J."/>
            <person name="Soberon X."/>
            <person name="Laclette J.P."/>
        </authorList>
    </citation>
    <scope>NUCLEOTIDE SEQUENCE [LARGE SCALE GENOMIC DNA]</scope>
</reference>
<dbReference type="SUPFAM" id="SSF54001">
    <property type="entry name" value="Cysteine proteinases"/>
    <property type="match status" value="1"/>
</dbReference>
<name>A0A068WVH7_ECHGR</name>
<dbReference type="Gene3D" id="3.90.70.10">
    <property type="entry name" value="Cysteine proteinases"/>
    <property type="match status" value="1"/>
</dbReference>
<proteinExistence type="predicted"/>
<dbReference type="Proteomes" id="UP000492820">
    <property type="component" value="Unassembled WGS sequence"/>
</dbReference>
<dbReference type="InterPro" id="IPR038765">
    <property type="entry name" value="Papain-like_cys_pep_sf"/>
</dbReference>
<gene>
    <name evidence="1" type="ORF">EgrG_002031700</name>
</gene>
<organism evidence="1">
    <name type="scientific">Echinococcus granulosus</name>
    <name type="common">Hydatid tapeworm</name>
    <dbReference type="NCBI Taxonomy" id="6210"/>
    <lineage>
        <taxon>Eukaryota</taxon>
        <taxon>Metazoa</taxon>
        <taxon>Spiralia</taxon>
        <taxon>Lophotrochozoa</taxon>
        <taxon>Platyhelminthes</taxon>
        <taxon>Cestoda</taxon>
        <taxon>Eucestoda</taxon>
        <taxon>Cyclophyllidea</taxon>
        <taxon>Taeniidae</taxon>
        <taxon>Echinococcus</taxon>
        <taxon>Echinococcus granulosus group</taxon>
    </lineage>
</organism>
<evidence type="ECO:0000313" key="2">
    <source>
        <dbReference type="Proteomes" id="UP000492820"/>
    </source>
</evidence>
<evidence type="ECO:0000313" key="3">
    <source>
        <dbReference type="WBParaSite" id="EgrG_002031700"/>
    </source>
</evidence>